<keyword evidence="2" id="KW-1185">Reference proteome</keyword>
<dbReference type="GO" id="GO:0008781">
    <property type="term" value="F:N-acylneuraminate cytidylyltransferase activity"/>
    <property type="evidence" value="ECO:0007669"/>
    <property type="project" value="TreeGrafter"/>
</dbReference>
<evidence type="ECO:0000313" key="1">
    <source>
        <dbReference type="EMBL" id="EPQ19948.1"/>
    </source>
</evidence>
<dbReference type="InterPro" id="IPR003329">
    <property type="entry name" value="Cytidylyl_trans"/>
</dbReference>
<dbReference type="Pfam" id="PF02348">
    <property type="entry name" value="CTP_transf_3"/>
    <property type="match status" value="1"/>
</dbReference>
<reference evidence="1 2" key="1">
    <citation type="journal article" date="2013" name="Nat. Commun.">
        <title>Genome analysis reveals insights into physiology and longevity of the Brandt's bat Myotis brandtii.</title>
        <authorList>
            <person name="Seim I."/>
            <person name="Fang X."/>
            <person name="Xiong Z."/>
            <person name="Lobanov A.V."/>
            <person name="Huang Z."/>
            <person name="Ma S."/>
            <person name="Feng Y."/>
            <person name="Turanov A.A."/>
            <person name="Zhu Y."/>
            <person name="Lenz T.L."/>
            <person name="Gerashchenko M.V."/>
            <person name="Fan D."/>
            <person name="Hee Yim S."/>
            <person name="Yao X."/>
            <person name="Jordan D."/>
            <person name="Xiong Y."/>
            <person name="Ma Y."/>
            <person name="Lyapunov A.N."/>
            <person name="Chen G."/>
            <person name="Kulakova O.I."/>
            <person name="Sun Y."/>
            <person name="Lee S.G."/>
            <person name="Bronson R.T."/>
            <person name="Moskalev A.A."/>
            <person name="Sunyaev S.R."/>
            <person name="Zhang G."/>
            <person name="Krogh A."/>
            <person name="Wang J."/>
            <person name="Gladyshev V.N."/>
        </authorList>
    </citation>
    <scope>NUCLEOTIDE SEQUENCE [LARGE SCALE GENOMIC DNA]</scope>
</reference>
<dbReference type="PANTHER" id="PTHR21485:SF3">
    <property type="entry name" value="N-ACYLNEURAMINATE CYTIDYLYLTRANSFERASE"/>
    <property type="match status" value="1"/>
</dbReference>
<sequence length="126" mass="13287">MWEENGFSGEEGRNLHLQPAEAAIPGSAPEAAAQLPLQPGLVCGEASHLAALILARGSSKGIPLKNIKHLAGVPLIGWVLLAALDSGVFQSVWVSMDHDEIENVAKQCGAQVHRRSSEVSKTALPH</sequence>
<organism evidence="1 2">
    <name type="scientific">Myotis brandtii</name>
    <name type="common">Brandt's bat</name>
    <dbReference type="NCBI Taxonomy" id="109478"/>
    <lineage>
        <taxon>Eukaryota</taxon>
        <taxon>Metazoa</taxon>
        <taxon>Chordata</taxon>
        <taxon>Craniata</taxon>
        <taxon>Vertebrata</taxon>
        <taxon>Euteleostomi</taxon>
        <taxon>Mammalia</taxon>
        <taxon>Eutheria</taxon>
        <taxon>Laurasiatheria</taxon>
        <taxon>Chiroptera</taxon>
        <taxon>Yangochiroptera</taxon>
        <taxon>Vespertilionidae</taxon>
        <taxon>Myotis</taxon>
    </lineage>
</organism>
<dbReference type="InterPro" id="IPR029044">
    <property type="entry name" value="Nucleotide-diphossugar_trans"/>
</dbReference>
<keyword evidence="1" id="KW-0548">Nucleotidyltransferase</keyword>
<name>S7Q980_MYOBR</name>
<dbReference type="AlphaFoldDB" id="S7Q980"/>
<evidence type="ECO:0000313" key="2">
    <source>
        <dbReference type="Proteomes" id="UP000052978"/>
    </source>
</evidence>
<gene>
    <name evidence="1" type="ORF">D623_10022196</name>
</gene>
<dbReference type="Gene3D" id="3.90.550.10">
    <property type="entry name" value="Spore Coat Polysaccharide Biosynthesis Protein SpsA, Chain A"/>
    <property type="match status" value="1"/>
</dbReference>
<dbReference type="PANTHER" id="PTHR21485">
    <property type="entry name" value="HAD SUPERFAMILY MEMBERS CMAS AND KDSC"/>
    <property type="match status" value="1"/>
</dbReference>
<dbReference type="EMBL" id="KE164757">
    <property type="protein sequence ID" value="EPQ19948.1"/>
    <property type="molecule type" value="Genomic_DNA"/>
</dbReference>
<protein>
    <submittedName>
        <fullName evidence="1">N-acylneuraminate cytidylyltransferase</fullName>
    </submittedName>
</protein>
<accession>S7Q980</accession>
<dbReference type="InterPro" id="IPR050793">
    <property type="entry name" value="CMP-NeuNAc_synthase"/>
</dbReference>
<dbReference type="Proteomes" id="UP000052978">
    <property type="component" value="Unassembled WGS sequence"/>
</dbReference>
<dbReference type="SUPFAM" id="SSF53448">
    <property type="entry name" value="Nucleotide-diphospho-sugar transferases"/>
    <property type="match status" value="1"/>
</dbReference>
<keyword evidence="1" id="KW-0808">Transferase</keyword>
<proteinExistence type="predicted"/>